<evidence type="ECO:0000313" key="4">
    <source>
        <dbReference type="EMBL" id="CAJ0943128.1"/>
    </source>
</evidence>
<keyword evidence="5" id="KW-1185">Reference proteome</keyword>
<sequence length="391" mass="45826">MENAPTVHFPISLANKDLDFQSNWDNDEENSYDELSLGQGSVPYLAHHAPVMGERLDSERQTTVITESMSVTASDEEKLQLLNKNTELRKLNAELMKLNQKWDEIYRNTTERMHYTARILQDEVQILRQHSEKLSVKLEHEQNKREYYETSLVQEMKRNQKLQENVRHLEVMLHYSALSRSGARGTKKETIQSDLPPAIFPAVMAQQNYTGYSDHSSDNGEQVSKRCLTTCQDHKLPNKTLRCQQHKREDKSVTTEQDIIQLKEQLQTLKCQTEIYAADYKTEHVDRECVKTENTKLKKKEKEMKEQMLILKEQLKVYEDDFRKERCDKQILQRLLKCRSISRDPILIHRCNNVTHKGSFESIGRLSRSGSNREETARNMEVPAEKKHMVF</sequence>
<keyword evidence="1 2" id="KW-0175">Coiled coil</keyword>
<gene>
    <name evidence="4" type="ORF">RIMI_LOCUS9841720</name>
</gene>
<comment type="caution">
    <text evidence="4">The sequence shown here is derived from an EMBL/GenBank/DDBJ whole genome shotgun (WGS) entry which is preliminary data.</text>
</comment>
<dbReference type="PANTHER" id="PTHR31882">
    <property type="entry name" value="TNFAIP3-INTERACTING PROTEIN COILED COIL FAMILY MEMBER"/>
    <property type="match status" value="1"/>
</dbReference>
<organism evidence="4 5">
    <name type="scientific">Ranitomeya imitator</name>
    <name type="common">mimic poison frog</name>
    <dbReference type="NCBI Taxonomy" id="111125"/>
    <lineage>
        <taxon>Eukaryota</taxon>
        <taxon>Metazoa</taxon>
        <taxon>Chordata</taxon>
        <taxon>Craniata</taxon>
        <taxon>Vertebrata</taxon>
        <taxon>Euteleostomi</taxon>
        <taxon>Amphibia</taxon>
        <taxon>Batrachia</taxon>
        <taxon>Anura</taxon>
        <taxon>Neobatrachia</taxon>
        <taxon>Hyloidea</taxon>
        <taxon>Dendrobatidae</taxon>
        <taxon>Dendrobatinae</taxon>
        <taxon>Ranitomeya</taxon>
    </lineage>
</organism>
<feature type="compositionally biased region" description="Basic and acidic residues" evidence="3">
    <location>
        <begin position="371"/>
        <end position="391"/>
    </location>
</feature>
<dbReference type="EMBL" id="CAUEEQ010020771">
    <property type="protein sequence ID" value="CAJ0943128.1"/>
    <property type="molecule type" value="Genomic_DNA"/>
</dbReference>
<accession>A0ABN9LM21</accession>
<evidence type="ECO:0000256" key="3">
    <source>
        <dbReference type="SAM" id="MobiDB-lite"/>
    </source>
</evidence>
<protein>
    <recommendedName>
        <fullName evidence="6">TNFAIP3 interacting protein 3</fullName>
    </recommendedName>
</protein>
<evidence type="ECO:0008006" key="6">
    <source>
        <dbReference type="Google" id="ProtNLM"/>
    </source>
</evidence>
<dbReference type="Gene3D" id="1.20.5.990">
    <property type="entry name" value="Nemo cc2-lz domain - 1d5 darpin complex"/>
    <property type="match status" value="2"/>
</dbReference>
<name>A0ABN9LM21_9NEOB</name>
<evidence type="ECO:0000256" key="2">
    <source>
        <dbReference type="SAM" id="Coils"/>
    </source>
</evidence>
<evidence type="ECO:0000256" key="1">
    <source>
        <dbReference type="ARBA" id="ARBA00023054"/>
    </source>
</evidence>
<evidence type="ECO:0000313" key="5">
    <source>
        <dbReference type="Proteomes" id="UP001176940"/>
    </source>
</evidence>
<feature type="coiled-coil region" evidence="2">
    <location>
        <begin position="74"/>
        <end position="108"/>
    </location>
</feature>
<feature type="region of interest" description="Disordered" evidence="3">
    <location>
        <begin position="363"/>
        <end position="391"/>
    </location>
</feature>
<dbReference type="PANTHER" id="PTHR31882:SF9">
    <property type="entry name" value="SI:CH211-153B23.7"/>
    <property type="match status" value="1"/>
</dbReference>
<proteinExistence type="predicted"/>
<reference evidence="4" key="1">
    <citation type="submission" date="2023-07" db="EMBL/GenBank/DDBJ databases">
        <authorList>
            <person name="Stuckert A."/>
        </authorList>
    </citation>
    <scope>NUCLEOTIDE SEQUENCE</scope>
</reference>
<dbReference type="Proteomes" id="UP001176940">
    <property type="component" value="Unassembled WGS sequence"/>
</dbReference>
<feature type="coiled-coil region" evidence="2">
    <location>
        <begin position="252"/>
        <end position="321"/>
    </location>
</feature>